<proteinExistence type="predicted"/>
<dbReference type="Proteomes" id="UP000255106">
    <property type="component" value="Unassembled WGS sequence"/>
</dbReference>
<accession>A0A0M7DLA5</accession>
<protein>
    <submittedName>
        <fullName evidence="1">Uncharacterized protein</fullName>
    </submittedName>
</protein>
<sequence length="39" mass="4691">MTPETDNASIKALITRSLKRPFLLMAFTFNRINRQFREY</sequence>
<dbReference type="EMBL" id="UGJB01000004">
    <property type="protein sequence ID" value="STQ13612.1"/>
    <property type="molecule type" value="Genomic_DNA"/>
</dbReference>
<evidence type="ECO:0000313" key="1">
    <source>
        <dbReference type="EMBL" id="STQ13612.1"/>
    </source>
</evidence>
<dbReference type="AlphaFoldDB" id="A0A0M7DLA5"/>
<gene>
    <name evidence="1" type="ORF">NCTC10005_06441</name>
</gene>
<evidence type="ECO:0000313" key="2">
    <source>
        <dbReference type="Proteomes" id="UP000255106"/>
    </source>
</evidence>
<reference evidence="1 2" key="1">
    <citation type="submission" date="2018-06" db="EMBL/GenBank/DDBJ databases">
        <authorList>
            <consortium name="Pathogen Informatics"/>
            <person name="Doyle S."/>
        </authorList>
    </citation>
    <scope>NUCLEOTIDE SEQUENCE [LARGE SCALE GENOMIC DNA]</scope>
    <source>
        <strain evidence="1 2">NCTC10005</strain>
    </source>
</reference>
<organism evidence="1 2">
    <name type="scientific">Enterobacter cloacae</name>
    <dbReference type="NCBI Taxonomy" id="550"/>
    <lineage>
        <taxon>Bacteria</taxon>
        <taxon>Pseudomonadati</taxon>
        <taxon>Pseudomonadota</taxon>
        <taxon>Gammaproteobacteria</taxon>
        <taxon>Enterobacterales</taxon>
        <taxon>Enterobacteriaceae</taxon>
        <taxon>Enterobacter</taxon>
        <taxon>Enterobacter cloacae complex</taxon>
    </lineage>
</organism>
<name>A0A0M7DLA5_ENTCL</name>